<evidence type="ECO:0000313" key="2">
    <source>
        <dbReference type="Proteomes" id="UP000010796"/>
    </source>
</evidence>
<dbReference type="KEGG" id="evi:Echvi_0869"/>
<sequence>MKGPFGHLDQKEKSPNWNINGQAKVITDKYYQQSLFKNNCRDLLLIQWV</sequence>
<dbReference type="HOGENOM" id="CLU_3135024_0_0_10"/>
<dbReference type="Proteomes" id="UP000010796">
    <property type="component" value="Chromosome"/>
</dbReference>
<proteinExistence type="predicted"/>
<organism evidence="1 2">
    <name type="scientific">Echinicola vietnamensis (strain DSM 17526 / LMG 23754 / KMM 6221)</name>
    <dbReference type="NCBI Taxonomy" id="926556"/>
    <lineage>
        <taxon>Bacteria</taxon>
        <taxon>Pseudomonadati</taxon>
        <taxon>Bacteroidota</taxon>
        <taxon>Cytophagia</taxon>
        <taxon>Cytophagales</taxon>
        <taxon>Cyclobacteriaceae</taxon>
        <taxon>Echinicola</taxon>
    </lineage>
</organism>
<dbReference type="STRING" id="926556.Echvi_0869"/>
<dbReference type="AlphaFoldDB" id="L0FV14"/>
<protein>
    <submittedName>
        <fullName evidence="1">Uncharacterized protein</fullName>
    </submittedName>
</protein>
<name>L0FV14_ECHVK</name>
<keyword evidence="2" id="KW-1185">Reference proteome</keyword>
<reference evidence="2" key="1">
    <citation type="submission" date="2012-02" db="EMBL/GenBank/DDBJ databases">
        <title>The complete genome of Echinicola vietnamensis DSM 17526.</title>
        <authorList>
            <person name="Lucas S."/>
            <person name="Copeland A."/>
            <person name="Lapidus A."/>
            <person name="Glavina del Rio T."/>
            <person name="Dalin E."/>
            <person name="Tice H."/>
            <person name="Bruce D."/>
            <person name="Goodwin L."/>
            <person name="Pitluck S."/>
            <person name="Peters L."/>
            <person name="Ovchinnikova G."/>
            <person name="Teshima H."/>
            <person name="Kyrpides N."/>
            <person name="Mavromatis K."/>
            <person name="Ivanova N."/>
            <person name="Brettin T."/>
            <person name="Detter J.C."/>
            <person name="Han C."/>
            <person name="Larimer F."/>
            <person name="Land M."/>
            <person name="Hauser L."/>
            <person name="Markowitz V."/>
            <person name="Cheng J.-F."/>
            <person name="Hugenholtz P."/>
            <person name="Woyke T."/>
            <person name="Wu D."/>
            <person name="Brambilla E."/>
            <person name="Klenk H.-P."/>
            <person name="Eisen J.A."/>
        </authorList>
    </citation>
    <scope>NUCLEOTIDE SEQUENCE [LARGE SCALE GENOMIC DNA]</scope>
    <source>
        <strain evidence="2">DSM 17526 / LMG 23754 / KMM 6221</strain>
    </source>
</reference>
<dbReference type="EMBL" id="CP003346">
    <property type="protein sequence ID" value="AGA77142.1"/>
    <property type="molecule type" value="Genomic_DNA"/>
</dbReference>
<evidence type="ECO:0000313" key="1">
    <source>
        <dbReference type="EMBL" id="AGA77142.1"/>
    </source>
</evidence>
<gene>
    <name evidence="1" type="ordered locus">Echvi_0869</name>
</gene>
<accession>L0FV14</accession>